<keyword evidence="3" id="KW-1185">Reference proteome</keyword>
<dbReference type="AlphaFoldDB" id="A0AAV8QZS6"/>
<organism evidence="2 3">
    <name type="scientific">Ensete ventricosum</name>
    <name type="common">Abyssinian banana</name>
    <name type="synonym">Musa ensete</name>
    <dbReference type="NCBI Taxonomy" id="4639"/>
    <lineage>
        <taxon>Eukaryota</taxon>
        <taxon>Viridiplantae</taxon>
        <taxon>Streptophyta</taxon>
        <taxon>Embryophyta</taxon>
        <taxon>Tracheophyta</taxon>
        <taxon>Spermatophyta</taxon>
        <taxon>Magnoliopsida</taxon>
        <taxon>Liliopsida</taxon>
        <taxon>Zingiberales</taxon>
        <taxon>Musaceae</taxon>
        <taxon>Ensete</taxon>
    </lineage>
</organism>
<proteinExistence type="predicted"/>
<evidence type="ECO:0000313" key="3">
    <source>
        <dbReference type="Proteomes" id="UP001222027"/>
    </source>
</evidence>
<evidence type="ECO:0000256" key="1">
    <source>
        <dbReference type="SAM" id="SignalP"/>
    </source>
</evidence>
<feature type="signal peptide" evidence="1">
    <location>
        <begin position="1"/>
        <end position="17"/>
    </location>
</feature>
<gene>
    <name evidence="2" type="ORF">OPV22_015288</name>
</gene>
<name>A0AAV8QZS6_ENSVE</name>
<reference evidence="2 3" key="1">
    <citation type="submission" date="2022-12" db="EMBL/GenBank/DDBJ databases">
        <title>Chromosome-scale assembly of the Ensete ventricosum genome.</title>
        <authorList>
            <person name="Dussert Y."/>
            <person name="Stocks J."/>
            <person name="Wendawek A."/>
            <person name="Woldeyes F."/>
            <person name="Nichols R.A."/>
            <person name="Borrell J.S."/>
        </authorList>
    </citation>
    <scope>NUCLEOTIDE SEQUENCE [LARGE SCALE GENOMIC DNA]</scope>
    <source>
        <strain evidence="3">cv. Maze</strain>
        <tissue evidence="2">Seeds</tissue>
    </source>
</reference>
<comment type="caution">
    <text evidence="2">The sequence shown here is derived from an EMBL/GenBank/DDBJ whole genome shotgun (WGS) entry which is preliminary data.</text>
</comment>
<feature type="chain" id="PRO_5043888566" description="Secreted protein" evidence="1">
    <location>
        <begin position="18"/>
        <end position="83"/>
    </location>
</feature>
<keyword evidence="1" id="KW-0732">Signal</keyword>
<evidence type="ECO:0000313" key="2">
    <source>
        <dbReference type="EMBL" id="KAJ8493567.1"/>
    </source>
</evidence>
<evidence type="ECO:0008006" key="4">
    <source>
        <dbReference type="Google" id="ProtNLM"/>
    </source>
</evidence>
<dbReference type="EMBL" id="JAQQAF010000004">
    <property type="protein sequence ID" value="KAJ8493567.1"/>
    <property type="molecule type" value="Genomic_DNA"/>
</dbReference>
<sequence>MSHLGLLFRLLSSSSRGTKTCLAIRSVPFTAVSAGRWPRPTASCSRKRAPSASYQSPFLVVLDSHSFNQGLARHRILLCTLLF</sequence>
<accession>A0AAV8QZS6</accession>
<protein>
    <recommendedName>
        <fullName evidence="4">Secreted protein</fullName>
    </recommendedName>
</protein>
<dbReference type="Proteomes" id="UP001222027">
    <property type="component" value="Unassembled WGS sequence"/>
</dbReference>